<feature type="transmembrane region" description="Helical" evidence="9">
    <location>
        <begin position="502"/>
        <end position="524"/>
    </location>
</feature>
<dbReference type="FunFam" id="1.20.1560.10:FF:000215">
    <property type="entry name" value="ABC transporter B family member 4"/>
    <property type="match status" value="1"/>
</dbReference>
<evidence type="ECO:0000259" key="11">
    <source>
        <dbReference type="PROSITE" id="PS50929"/>
    </source>
</evidence>
<reference evidence="12" key="1">
    <citation type="journal article" date="2021" name="Sci. Rep.">
        <title>Diploid genomic architecture of Nitzschia inconspicua, an elite biomass production diatom.</title>
        <authorList>
            <person name="Oliver A."/>
            <person name="Podell S."/>
            <person name="Pinowska A."/>
            <person name="Traller J.C."/>
            <person name="Smith S.R."/>
            <person name="McClure R."/>
            <person name="Beliaev A."/>
            <person name="Bohutskyi P."/>
            <person name="Hill E.A."/>
            <person name="Rabines A."/>
            <person name="Zheng H."/>
            <person name="Allen L.Z."/>
            <person name="Kuo A."/>
            <person name="Grigoriev I.V."/>
            <person name="Allen A.E."/>
            <person name="Hazlebeck D."/>
            <person name="Allen E.E."/>
        </authorList>
    </citation>
    <scope>NUCLEOTIDE SEQUENCE</scope>
    <source>
        <strain evidence="12">Hildebrandi</strain>
    </source>
</reference>
<evidence type="ECO:0000256" key="9">
    <source>
        <dbReference type="SAM" id="Phobius"/>
    </source>
</evidence>
<dbReference type="InterPro" id="IPR003593">
    <property type="entry name" value="AAA+_ATPase"/>
</dbReference>
<evidence type="ECO:0000256" key="7">
    <source>
        <dbReference type="ARBA" id="ARBA00023136"/>
    </source>
</evidence>
<evidence type="ECO:0000256" key="5">
    <source>
        <dbReference type="ARBA" id="ARBA00022840"/>
    </source>
</evidence>
<feature type="compositionally biased region" description="Basic and acidic residues" evidence="8">
    <location>
        <begin position="216"/>
        <end position="240"/>
    </location>
</feature>
<sequence>MLAEEILTENNLAFQSLAFCLSGTNVCFMISIGIFFLVFPQIPINHVVSGDAPLLQPHLLLLESSLRLSGGLLISQGLACVFLLYPIYSANLHQHADECRTYGLQIWNLRTSIALQGMTGLISILVALISDHHGGPSNEITGLLIFGLTILVLSFSSGMLSFWPAVKRGLEASSGDAEVAVLSSMSTERVPVENELGFEQHNTDSLTEPLLTRIQDTEESKEEENCQHSIDEESQRREWEQPSTEEFGSSDAGYSDATTPTSRIRGTRRLLSLAAPQVIYLYIGCITLLIRLPFSLAIPHFVSTTLGALSRGEFNQARQEVLRLFILGTVDACLDFWCIFWFGYANQRIVREVRTDTFASLLKQEVGFFDTHSSGELASRLDSDCGEMAGDLTWFFRFSIESVVRITGITTYMLLRSPKLGACALSILPVVAIINKYYGDWLSKNATLVQDALAAANSVAQETLSCVRTVISFASEHSEYTKYSNRIDEQYMLNIRQIFITGIYYMFISTFLINTVIQGTLLLVGSYMIQHGSLTSEVLLAFMLYQGQLQNEMMNLFNSFTSLIKSSGAGDKVFEILDRSPPAPATGSDDVLQARIQPTGDCPVSIQLENVHFAYPSRPNCPILKGINLNIGAGSTVALVGPSGCGKTSIVNLLQRYYDATAGVLAFDGTNIKEFDLKFLRQRIGIVTQEPVLFSGTVLSNIIYGMPNATKEQAVEAAKKANAHDFIIAMPDGYETEVGERGLKLSGGQRQRVAISRAIIRHPSLLLLDEATSALDAESEEIVQRSIDSLLKDSAGITTIVIAHRLQTVRYADVIACINDGKIVEMGSHDELLRLDGGYYQNMVSKSLEGKLVTD</sequence>
<feature type="transmembrane region" description="Helical" evidence="9">
    <location>
        <begin position="12"/>
        <end position="39"/>
    </location>
</feature>
<keyword evidence="2" id="KW-0813">Transport</keyword>
<feature type="transmembrane region" description="Helical" evidence="9">
    <location>
        <begin position="322"/>
        <end position="344"/>
    </location>
</feature>
<dbReference type="InterPro" id="IPR011527">
    <property type="entry name" value="ABC1_TM_dom"/>
</dbReference>
<keyword evidence="13" id="KW-1185">Reference proteome</keyword>
<dbReference type="SMART" id="SM00382">
    <property type="entry name" value="AAA"/>
    <property type="match status" value="1"/>
</dbReference>
<evidence type="ECO:0000256" key="6">
    <source>
        <dbReference type="ARBA" id="ARBA00022989"/>
    </source>
</evidence>
<dbReference type="Proteomes" id="UP000693970">
    <property type="component" value="Unassembled WGS sequence"/>
</dbReference>
<dbReference type="GO" id="GO:0005743">
    <property type="term" value="C:mitochondrial inner membrane"/>
    <property type="evidence" value="ECO:0007669"/>
    <property type="project" value="TreeGrafter"/>
</dbReference>
<evidence type="ECO:0000256" key="2">
    <source>
        <dbReference type="ARBA" id="ARBA00022448"/>
    </source>
</evidence>
<reference evidence="12" key="2">
    <citation type="submission" date="2021-04" db="EMBL/GenBank/DDBJ databases">
        <authorList>
            <person name="Podell S."/>
        </authorList>
    </citation>
    <scope>NUCLEOTIDE SEQUENCE</scope>
    <source>
        <strain evidence="12">Hildebrandi</strain>
    </source>
</reference>
<comment type="caution">
    <text evidence="12">The sequence shown here is derived from an EMBL/GenBank/DDBJ whole genome shotgun (WGS) entry which is preliminary data.</text>
</comment>
<keyword evidence="6 9" id="KW-1133">Transmembrane helix</keyword>
<protein>
    <submittedName>
        <fullName evidence="12">Efflux ABC transporter permease/ATP-binding protein</fullName>
    </submittedName>
</protein>
<feature type="transmembrane region" description="Helical" evidence="9">
    <location>
        <begin position="142"/>
        <end position="163"/>
    </location>
</feature>
<feature type="domain" description="ABC transporter" evidence="10">
    <location>
        <begin position="606"/>
        <end position="845"/>
    </location>
</feature>
<dbReference type="GO" id="GO:0005524">
    <property type="term" value="F:ATP binding"/>
    <property type="evidence" value="ECO:0007669"/>
    <property type="project" value="UniProtKB-KW"/>
</dbReference>
<dbReference type="CDD" id="cd18572">
    <property type="entry name" value="ABC_6TM_TAP"/>
    <property type="match status" value="1"/>
</dbReference>
<evidence type="ECO:0000259" key="10">
    <source>
        <dbReference type="PROSITE" id="PS50893"/>
    </source>
</evidence>
<feature type="transmembrane region" description="Helical" evidence="9">
    <location>
        <begin position="109"/>
        <end position="130"/>
    </location>
</feature>
<dbReference type="InterPro" id="IPR039421">
    <property type="entry name" value="Type_1_exporter"/>
</dbReference>
<organism evidence="12 13">
    <name type="scientific">Nitzschia inconspicua</name>
    <dbReference type="NCBI Taxonomy" id="303405"/>
    <lineage>
        <taxon>Eukaryota</taxon>
        <taxon>Sar</taxon>
        <taxon>Stramenopiles</taxon>
        <taxon>Ochrophyta</taxon>
        <taxon>Bacillariophyta</taxon>
        <taxon>Bacillariophyceae</taxon>
        <taxon>Bacillariophycidae</taxon>
        <taxon>Bacillariales</taxon>
        <taxon>Bacillariaceae</taxon>
        <taxon>Nitzschia</taxon>
    </lineage>
</organism>
<feature type="region of interest" description="Disordered" evidence="8">
    <location>
        <begin position="216"/>
        <end position="261"/>
    </location>
</feature>
<keyword evidence="3 9" id="KW-0812">Transmembrane</keyword>
<keyword evidence="7 9" id="KW-0472">Membrane</keyword>
<dbReference type="Pfam" id="PF00005">
    <property type="entry name" value="ABC_tran"/>
    <property type="match status" value="1"/>
</dbReference>
<dbReference type="InterPro" id="IPR003439">
    <property type="entry name" value="ABC_transporter-like_ATP-bd"/>
</dbReference>
<dbReference type="EMBL" id="JAGRRH010000021">
    <property type="protein sequence ID" value="KAG7346616.1"/>
    <property type="molecule type" value="Genomic_DNA"/>
</dbReference>
<dbReference type="AlphaFoldDB" id="A0A9K3PH53"/>
<dbReference type="Pfam" id="PF00664">
    <property type="entry name" value="ABC_membrane"/>
    <property type="match status" value="1"/>
</dbReference>
<evidence type="ECO:0000256" key="3">
    <source>
        <dbReference type="ARBA" id="ARBA00022692"/>
    </source>
</evidence>
<keyword evidence="5" id="KW-0067">ATP-binding</keyword>
<dbReference type="CDD" id="cd03249">
    <property type="entry name" value="ABC_MTABC3_MDL1_MDL2"/>
    <property type="match status" value="1"/>
</dbReference>
<evidence type="ECO:0000256" key="8">
    <source>
        <dbReference type="SAM" id="MobiDB-lite"/>
    </source>
</evidence>
<dbReference type="OrthoDB" id="6500128at2759"/>
<feature type="domain" description="ABC transmembrane type-1" evidence="11">
    <location>
        <begin position="283"/>
        <end position="565"/>
    </location>
</feature>
<comment type="subcellular location">
    <subcellularLocation>
        <location evidence="1">Membrane</location>
        <topology evidence="1">Multi-pass membrane protein</topology>
    </subcellularLocation>
</comment>
<dbReference type="GO" id="GO:0015421">
    <property type="term" value="F:ABC-type oligopeptide transporter activity"/>
    <property type="evidence" value="ECO:0007669"/>
    <property type="project" value="TreeGrafter"/>
</dbReference>
<evidence type="ECO:0000313" key="13">
    <source>
        <dbReference type="Proteomes" id="UP000693970"/>
    </source>
</evidence>
<evidence type="ECO:0000313" key="12">
    <source>
        <dbReference type="EMBL" id="KAG7346616.1"/>
    </source>
</evidence>
<evidence type="ECO:0000256" key="1">
    <source>
        <dbReference type="ARBA" id="ARBA00004141"/>
    </source>
</evidence>
<dbReference type="InterPro" id="IPR017871">
    <property type="entry name" value="ABC_transporter-like_CS"/>
</dbReference>
<evidence type="ECO:0000256" key="4">
    <source>
        <dbReference type="ARBA" id="ARBA00022741"/>
    </source>
</evidence>
<dbReference type="PROSITE" id="PS50929">
    <property type="entry name" value="ABC_TM1F"/>
    <property type="match status" value="1"/>
</dbReference>
<dbReference type="FunFam" id="3.40.50.300:FF:000836">
    <property type="entry name" value="ABC transporter B family member 25"/>
    <property type="match status" value="1"/>
</dbReference>
<feature type="transmembrane region" description="Helical" evidence="9">
    <location>
        <begin position="278"/>
        <end position="302"/>
    </location>
</feature>
<dbReference type="PROSITE" id="PS00211">
    <property type="entry name" value="ABC_TRANSPORTER_1"/>
    <property type="match status" value="1"/>
</dbReference>
<accession>A0A9K3PH53</accession>
<dbReference type="GO" id="GO:0016887">
    <property type="term" value="F:ATP hydrolysis activity"/>
    <property type="evidence" value="ECO:0007669"/>
    <property type="project" value="InterPro"/>
</dbReference>
<proteinExistence type="predicted"/>
<dbReference type="GO" id="GO:0090374">
    <property type="term" value="P:oligopeptide export from mitochondrion"/>
    <property type="evidence" value="ECO:0007669"/>
    <property type="project" value="TreeGrafter"/>
</dbReference>
<feature type="transmembrane region" description="Helical" evidence="9">
    <location>
        <begin position="68"/>
        <end position="88"/>
    </location>
</feature>
<keyword evidence="4" id="KW-0547">Nucleotide-binding</keyword>
<dbReference type="PANTHER" id="PTHR43394">
    <property type="entry name" value="ATP-DEPENDENT PERMEASE MDL1, MITOCHONDRIAL"/>
    <property type="match status" value="1"/>
</dbReference>
<gene>
    <name evidence="12" type="ORF">IV203_005685</name>
</gene>
<name>A0A9K3PH53_9STRA</name>
<dbReference type="PANTHER" id="PTHR43394:SF1">
    <property type="entry name" value="ATP-BINDING CASSETTE SUB-FAMILY B MEMBER 10, MITOCHONDRIAL"/>
    <property type="match status" value="1"/>
</dbReference>
<dbReference type="PROSITE" id="PS50893">
    <property type="entry name" value="ABC_TRANSPORTER_2"/>
    <property type="match status" value="1"/>
</dbReference>